<protein>
    <submittedName>
        <fullName evidence="1">Uncharacterized protein</fullName>
    </submittedName>
</protein>
<sequence>MPIIRKESFDDMSKRFTQDQTLFITNEALRIFYETCDARVRLDALKILAAQH</sequence>
<name>A0A173S9M7_9FIRM</name>
<dbReference type="RefSeq" id="WP_156337529.1">
    <property type="nucleotide sequence ID" value="NZ_CYXV01000004.1"/>
</dbReference>
<gene>
    <name evidence="1" type="ORF">ERS852420_01161</name>
</gene>
<dbReference type="AlphaFoldDB" id="A0A173S9M7"/>
<dbReference type="Proteomes" id="UP000095495">
    <property type="component" value="Unassembled WGS sequence"/>
</dbReference>
<organism evidence="1 2">
    <name type="scientific">Roseburia faecis</name>
    <dbReference type="NCBI Taxonomy" id="301302"/>
    <lineage>
        <taxon>Bacteria</taxon>
        <taxon>Bacillati</taxon>
        <taxon>Bacillota</taxon>
        <taxon>Clostridia</taxon>
        <taxon>Lachnospirales</taxon>
        <taxon>Lachnospiraceae</taxon>
        <taxon>Roseburia</taxon>
    </lineage>
</organism>
<evidence type="ECO:0000313" key="2">
    <source>
        <dbReference type="Proteomes" id="UP000095495"/>
    </source>
</evidence>
<proteinExistence type="predicted"/>
<dbReference type="EMBL" id="CYXV01000004">
    <property type="protein sequence ID" value="CUM86429.1"/>
    <property type="molecule type" value="Genomic_DNA"/>
</dbReference>
<evidence type="ECO:0000313" key="1">
    <source>
        <dbReference type="EMBL" id="CUM86429.1"/>
    </source>
</evidence>
<accession>A0A173S9M7</accession>
<reference evidence="1 2" key="1">
    <citation type="submission" date="2015-09" db="EMBL/GenBank/DDBJ databases">
        <authorList>
            <consortium name="Pathogen Informatics"/>
        </authorList>
    </citation>
    <scope>NUCLEOTIDE SEQUENCE [LARGE SCALE GENOMIC DNA]</scope>
    <source>
        <strain evidence="1 2">2789STDY5608863</strain>
    </source>
</reference>